<dbReference type="Pfam" id="PF18739">
    <property type="entry name" value="HEPN_Apea"/>
    <property type="match status" value="1"/>
</dbReference>
<feature type="domain" description="Apea-like HEPN" evidence="1">
    <location>
        <begin position="9"/>
        <end position="141"/>
    </location>
</feature>
<organism evidence="2 3">
    <name type="scientific">Aeromonas sobria</name>
    <dbReference type="NCBI Taxonomy" id="646"/>
    <lineage>
        <taxon>Bacteria</taxon>
        <taxon>Pseudomonadati</taxon>
        <taxon>Pseudomonadota</taxon>
        <taxon>Gammaproteobacteria</taxon>
        <taxon>Aeromonadales</taxon>
        <taxon>Aeromonadaceae</taxon>
        <taxon>Aeromonas</taxon>
    </lineage>
</organism>
<gene>
    <name evidence="2" type="ORF">CJP16_19415</name>
</gene>
<dbReference type="Proteomes" id="UP000233467">
    <property type="component" value="Unassembled WGS sequence"/>
</dbReference>
<proteinExistence type="predicted"/>
<dbReference type="InterPro" id="IPR041229">
    <property type="entry name" value="HEPN_Apea"/>
</dbReference>
<evidence type="ECO:0000259" key="1">
    <source>
        <dbReference type="Pfam" id="PF18739"/>
    </source>
</evidence>
<protein>
    <recommendedName>
        <fullName evidence="1">Apea-like HEPN domain-containing protein</fullName>
    </recommendedName>
</protein>
<evidence type="ECO:0000313" key="2">
    <source>
        <dbReference type="EMBL" id="PKQ73304.1"/>
    </source>
</evidence>
<evidence type="ECO:0000313" key="3">
    <source>
        <dbReference type="Proteomes" id="UP000233467"/>
    </source>
</evidence>
<name>A0A2N3IPS5_AERSO</name>
<comment type="caution">
    <text evidence="2">The sequence shown here is derived from an EMBL/GenBank/DDBJ whole genome shotgun (WGS) entry which is preliminary data.</text>
</comment>
<dbReference type="EMBL" id="NQMM01000053">
    <property type="protein sequence ID" value="PKQ73304.1"/>
    <property type="molecule type" value="Genomic_DNA"/>
</dbReference>
<sequence length="163" mass="18963">MENIEERFLGYFRLLESLCHNTKCHIDADALNVLIGRAKPFMRKYFNDSKGVSSFLNGLPRYNRSKYNTEKCISDFYKKIPKIVTDKWDFNSKNIKDVCTLRNDITHANNFYIEESEIIKKTAFVEALLIFALGEKIGINVDIMATVINRMTGYHVLMKNDAY</sequence>
<accession>A0A2N3IPS5</accession>
<keyword evidence="3" id="KW-1185">Reference proteome</keyword>
<reference evidence="2 3" key="1">
    <citation type="journal article" date="2017" name="Front. Microbiol.">
        <title>Strong Genomic and Phenotypic Heterogeneity in the Aeromonas sobria Species Complex.</title>
        <authorList>
            <person name="Gauthier J."/>
            <person name="Vincent A.T."/>
            <person name="Charette S.J."/>
            <person name="Derome N."/>
        </authorList>
    </citation>
    <scope>NUCLEOTIDE SEQUENCE [LARGE SCALE GENOMIC DNA]</scope>
    <source>
        <strain evidence="2 3">TM18</strain>
    </source>
</reference>
<dbReference type="AlphaFoldDB" id="A0A2N3IPS5"/>